<evidence type="ECO:0008006" key="3">
    <source>
        <dbReference type="Google" id="ProtNLM"/>
    </source>
</evidence>
<dbReference type="Proteomes" id="UP000818029">
    <property type="component" value="Unplaced"/>
</dbReference>
<keyword evidence="1" id="KW-1185">Reference proteome</keyword>
<reference evidence="2" key="1">
    <citation type="submission" date="2025-08" db="UniProtKB">
        <authorList>
            <consortium name="RefSeq"/>
        </authorList>
    </citation>
    <scope>IDENTIFICATION</scope>
</reference>
<sequence length="207" mass="23867">MSKAYDRVEWSFLEKVMTKMGFSNVWISRIMDCVYTVRYRVKYNTTLSDVIIRERGLRQGNNQKEVEAFTEILESFERMSCQRVNLDKSMVYFSPNTPDSQQAILSGLLKLKVVANLDGYIGLPIPIGKKKSAAFQGIIDRVAKRINSWSKWLLSNGSKEIFVKSILQSIPTYAFSVFFAPEGVFEEIQALIRRVWWGEREITEVGI</sequence>
<protein>
    <recommendedName>
        <fullName evidence="3">Reverse transcriptase</fullName>
    </recommendedName>
</protein>
<gene>
    <name evidence="2" type="primary">LOC121226125</name>
</gene>
<dbReference type="PANTHER" id="PTHR33116">
    <property type="entry name" value="REVERSE TRANSCRIPTASE ZINC-BINDING DOMAIN-CONTAINING PROTEIN-RELATED-RELATED"/>
    <property type="match status" value="1"/>
</dbReference>
<organism evidence="1 2">
    <name type="scientific">Gossypium hirsutum</name>
    <name type="common">Upland cotton</name>
    <name type="synonym">Gossypium mexicanum</name>
    <dbReference type="NCBI Taxonomy" id="3635"/>
    <lineage>
        <taxon>Eukaryota</taxon>
        <taxon>Viridiplantae</taxon>
        <taxon>Streptophyta</taxon>
        <taxon>Embryophyta</taxon>
        <taxon>Tracheophyta</taxon>
        <taxon>Spermatophyta</taxon>
        <taxon>Magnoliopsida</taxon>
        <taxon>eudicotyledons</taxon>
        <taxon>Gunneridae</taxon>
        <taxon>Pentapetalae</taxon>
        <taxon>rosids</taxon>
        <taxon>malvids</taxon>
        <taxon>Malvales</taxon>
        <taxon>Malvaceae</taxon>
        <taxon>Malvoideae</taxon>
        <taxon>Gossypium</taxon>
    </lineage>
</organism>
<dbReference type="RefSeq" id="XP_040966212.1">
    <property type="nucleotide sequence ID" value="XM_041110278.1"/>
</dbReference>
<proteinExistence type="predicted"/>
<evidence type="ECO:0000313" key="2">
    <source>
        <dbReference type="RefSeq" id="XP_040966212.1"/>
    </source>
</evidence>
<evidence type="ECO:0000313" key="1">
    <source>
        <dbReference type="Proteomes" id="UP000818029"/>
    </source>
</evidence>
<dbReference type="GeneID" id="121226125"/>
<name>A0ABM3BGM6_GOSHI</name>
<dbReference type="PANTHER" id="PTHR33116:SF86">
    <property type="entry name" value="REVERSE TRANSCRIPTASE DOMAIN-CONTAINING PROTEIN"/>
    <property type="match status" value="1"/>
</dbReference>
<accession>A0ABM3BGM6</accession>